<dbReference type="Proteomes" id="UP000243579">
    <property type="component" value="Unassembled WGS sequence"/>
</dbReference>
<dbReference type="EMBL" id="JNBR01001680">
    <property type="protein sequence ID" value="OQR85437.1"/>
    <property type="molecule type" value="Genomic_DNA"/>
</dbReference>
<evidence type="ECO:0000313" key="2">
    <source>
        <dbReference type="Proteomes" id="UP000243579"/>
    </source>
</evidence>
<organism evidence="1 2">
    <name type="scientific">Achlya hypogyna</name>
    <name type="common">Oomycete</name>
    <name type="synonym">Protoachlya hypogyna</name>
    <dbReference type="NCBI Taxonomy" id="1202772"/>
    <lineage>
        <taxon>Eukaryota</taxon>
        <taxon>Sar</taxon>
        <taxon>Stramenopiles</taxon>
        <taxon>Oomycota</taxon>
        <taxon>Saprolegniomycetes</taxon>
        <taxon>Saprolegniales</taxon>
        <taxon>Achlyaceae</taxon>
        <taxon>Achlya</taxon>
    </lineage>
</organism>
<comment type="caution">
    <text evidence="1">The sequence shown here is derived from an EMBL/GenBank/DDBJ whole genome shotgun (WGS) entry which is preliminary data.</text>
</comment>
<proteinExistence type="predicted"/>
<evidence type="ECO:0008006" key="3">
    <source>
        <dbReference type="Google" id="ProtNLM"/>
    </source>
</evidence>
<protein>
    <recommendedName>
        <fullName evidence="3">START domain-containing protein</fullName>
    </recommendedName>
</protein>
<keyword evidence="2" id="KW-1185">Reference proteome</keyword>
<evidence type="ECO:0000313" key="1">
    <source>
        <dbReference type="EMBL" id="OQR85437.1"/>
    </source>
</evidence>
<reference evidence="1 2" key="1">
    <citation type="journal article" date="2014" name="Genome Biol. Evol.">
        <title>The secreted proteins of Achlya hypogyna and Thraustotheca clavata identify the ancestral oomycete secretome and reveal gene acquisitions by horizontal gene transfer.</title>
        <authorList>
            <person name="Misner I."/>
            <person name="Blouin N."/>
            <person name="Leonard G."/>
            <person name="Richards T.A."/>
            <person name="Lane C.E."/>
        </authorList>
    </citation>
    <scope>NUCLEOTIDE SEQUENCE [LARGE SCALE GENOMIC DNA]</scope>
    <source>
        <strain evidence="1 2">ATCC 48635</strain>
    </source>
</reference>
<name>A0A1V9YID7_ACHHY</name>
<sequence>MSCRQSSSPLDNDDALLAFLADVLPPFDAVPTTAQQRYRLRQKGELQRLRTQAEDLGAQLTVLRELRRLESARSSFWERKARAQKLGCQKATQENSRLKYAVQEQLTALVKLQELVLYPPKTETYPGNAMVDWKLRKLPAVQQARHASFHALLDDAYDHVDTLLLSRGLGDAPPGHKTLKVTTSTAVSIEFEAVKCLKTPLERASAKFWASWNDARRHPIHVQILEIIGSNAVYMKQTETLHGSVPYLHRLVAMKRYVEDDRVVFVIRTILDDEKHPVPDGLFTGDDAIAIVIERVNSWESCRRLCLLGTLPLDPPPKSPFAACPLGFLRDYLTDELQRTMDAVETLLD</sequence>
<dbReference type="AlphaFoldDB" id="A0A1V9YID7"/>
<gene>
    <name evidence="1" type="ORF">ACHHYP_11830</name>
</gene>
<dbReference type="OrthoDB" id="73842at2759"/>
<accession>A0A1V9YID7</accession>
<dbReference type="STRING" id="1202772.A0A1V9YID7"/>